<dbReference type="EMBL" id="RWIT01000001">
    <property type="protein sequence ID" value="RSK51398.1"/>
    <property type="molecule type" value="Genomic_DNA"/>
</dbReference>
<evidence type="ECO:0000313" key="3">
    <source>
        <dbReference type="Proteomes" id="UP000273500"/>
    </source>
</evidence>
<comment type="caution">
    <text evidence="2">The sequence shown here is derived from an EMBL/GenBank/DDBJ whole genome shotgun (WGS) entry which is preliminary data.</text>
</comment>
<gene>
    <name evidence="2" type="ORF">EI291_03570</name>
</gene>
<keyword evidence="1" id="KW-0732">Signal</keyword>
<evidence type="ECO:0000256" key="1">
    <source>
        <dbReference type="SAM" id="SignalP"/>
    </source>
</evidence>
<proteinExistence type="predicted"/>
<keyword evidence="3" id="KW-1185">Reference proteome</keyword>
<sequence>MTIYILLVLGSLLCMSSCTKPHSVAEAAVLGAWRPVSTASLSGEPNESICFIKIKERIHLVTVHFSGVRTAQFSPSGDSITLTQGCTGYKLPIMFSSLEDTLIFAGTIRYVRMDSADFNDDRRAFLKAHNDATALMK</sequence>
<dbReference type="AlphaFoldDB" id="A0A428KXI5"/>
<dbReference type="Proteomes" id="UP000273500">
    <property type="component" value="Unassembled WGS sequence"/>
</dbReference>
<protein>
    <recommendedName>
        <fullName evidence="4">Lipocalin-like domain-containing protein</fullName>
    </recommendedName>
</protein>
<feature type="chain" id="PRO_5019390830" description="Lipocalin-like domain-containing protein" evidence="1">
    <location>
        <begin position="20"/>
        <end position="137"/>
    </location>
</feature>
<evidence type="ECO:0000313" key="2">
    <source>
        <dbReference type="EMBL" id="RSK51398.1"/>
    </source>
</evidence>
<name>A0A428KXI5_9BACT</name>
<organism evidence="2 3">
    <name type="scientific">Hymenobacter rigui</name>
    <dbReference type="NCBI Taxonomy" id="334424"/>
    <lineage>
        <taxon>Bacteria</taxon>
        <taxon>Pseudomonadati</taxon>
        <taxon>Bacteroidota</taxon>
        <taxon>Cytophagia</taxon>
        <taxon>Cytophagales</taxon>
        <taxon>Hymenobacteraceae</taxon>
        <taxon>Hymenobacter</taxon>
    </lineage>
</organism>
<evidence type="ECO:0008006" key="4">
    <source>
        <dbReference type="Google" id="ProtNLM"/>
    </source>
</evidence>
<reference evidence="2 3" key="1">
    <citation type="submission" date="2018-12" db="EMBL/GenBank/DDBJ databases">
        <authorList>
            <person name="Feng G."/>
            <person name="Zhu H."/>
        </authorList>
    </citation>
    <scope>NUCLEOTIDE SEQUENCE [LARGE SCALE GENOMIC DNA]</scope>
    <source>
        <strain evidence="2 3">KCTC 12533</strain>
    </source>
</reference>
<dbReference type="RefSeq" id="WP_148103374.1">
    <property type="nucleotide sequence ID" value="NZ_RWIT01000001.1"/>
</dbReference>
<accession>A0A428KXI5</accession>
<feature type="signal peptide" evidence="1">
    <location>
        <begin position="1"/>
        <end position="19"/>
    </location>
</feature>